<reference evidence="3" key="2">
    <citation type="submission" date="2019-02" db="EMBL/GenBank/DDBJ databases">
        <title>Granulicella sibirica sp. nov., a psychrotolerant acidobacterium isolated from an organic soil layer in forested tundra, West Siberia.</title>
        <authorList>
            <person name="Oshkin I.Y."/>
            <person name="Kulichevskaya I.S."/>
            <person name="Rijpstra W.I.C."/>
            <person name="Sinninghe Damste J.S."/>
            <person name="Rakitin A.L."/>
            <person name="Ravin N.V."/>
            <person name="Dedysh S.N."/>
        </authorList>
    </citation>
    <scope>NUCLEOTIDE SEQUENCE [LARGE SCALE GENOMIC DNA]</scope>
    <source>
        <strain evidence="3">AF10</strain>
    </source>
</reference>
<dbReference type="Gene3D" id="3.30.1380.10">
    <property type="match status" value="1"/>
</dbReference>
<sequence length="159" mass="17545">MSNFFLDVIQPDPRFHSTTRIADMSLLEPVTRAAVLALINDAQTHGIALMPFETYRSQERQQMLFDQGASTLKTVGVHHYGLACDLVKNIGGEPSWKGDFSLLGVLGKIHGLIWGGDWGAPGVHHSFVDADHVQRCSLRSQVGLFSGAFYPDDLYNPYA</sequence>
<proteinExistence type="predicted"/>
<keyword evidence="3" id="KW-1185">Reference proteome</keyword>
<dbReference type="CDD" id="cd14845">
    <property type="entry name" value="L-Ala-D-Glu_peptidase_like"/>
    <property type="match status" value="1"/>
</dbReference>
<name>A0A4Q0T290_9BACT</name>
<dbReference type="EMBL" id="RDSM01000001">
    <property type="protein sequence ID" value="RXH57775.1"/>
    <property type="molecule type" value="Genomic_DNA"/>
</dbReference>
<evidence type="ECO:0000259" key="1">
    <source>
        <dbReference type="Pfam" id="PF02557"/>
    </source>
</evidence>
<feature type="domain" description="D-alanyl-D-alanine carboxypeptidase-like core" evidence="1">
    <location>
        <begin position="27"/>
        <end position="70"/>
    </location>
</feature>
<evidence type="ECO:0000313" key="2">
    <source>
        <dbReference type="EMBL" id="RXH57775.1"/>
    </source>
</evidence>
<dbReference type="OrthoDB" id="119098at2"/>
<protein>
    <recommendedName>
        <fullName evidence="1">D-alanyl-D-alanine carboxypeptidase-like core domain-containing protein</fullName>
    </recommendedName>
</protein>
<evidence type="ECO:0000313" key="3">
    <source>
        <dbReference type="Proteomes" id="UP000289437"/>
    </source>
</evidence>
<accession>A0A4Q0T290</accession>
<dbReference type="SUPFAM" id="SSF55166">
    <property type="entry name" value="Hedgehog/DD-peptidase"/>
    <property type="match status" value="1"/>
</dbReference>
<dbReference type="Proteomes" id="UP000289437">
    <property type="component" value="Unassembled WGS sequence"/>
</dbReference>
<dbReference type="RefSeq" id="WP_128911888.1">
    <property type="nucleotide sequence ID" value="NZ_RDSM01000001.1"/>
</dbReference>
<reference evidence="2 3" key="1">
    <citation type="submission" date="2018-11" db="EMBL/GenBank/DDBJ databases">
        <authorList>
            <person name="Mardanov A.V."/>
            <person name="Ravin N.V."/>
            <person name="Dedysh S.N."/>
        </authorList>
    </citation>
    <scope>NUCLEOTIDE SEQUENCE [LARGE SCALE GENOMIC DNA]</scope>
    <source>
        <strain evidence="2 3">AF10</strain>
    </source>
</reference>
<dbReference type="Pfam" id="PF02557">
    <property type="entry name" value="VanY"/>
    <property type="match status" value="1"/>
</dbReference>
<dbReference type="InterPro" id="IPR009045">
    <property type="entry name" value="Zn_M74/Hedgehog-like"/>
</dbReference>
<gene>
    <name evidence="2" type="ORF">GRAN_1085</name>
</gene>
<organism evidence="2 3">
    <name type="scientific">Granulicella sibirica</name>
    <dbReference type="NCBI Taxonomy" id="2479048"/>
    <lineage>
        <taxon>Bacteria</taxon>
        <taxon>Pseudomonadati</taxon>
        <taxon>Acidobacteriota</taxon>
        <taxon>Terriglobia</taxon>
        <taxon>Terriglobales</taxon>
        <taxon>Acidobacteriaceae</taxon>
        <taxon>Granulicella</taxon>
    </lineage>
</organism>
<dbReference type="AlphaFoldDB" id="A0A4Q0T290"/>
<dbReference type="InterPro" id="IPR003709">
    <property type="entry name" value="VanY-like_core_dom"/>
</dbReference>
<comment type="caution">
    <text evidence="2">The sequence shown here is derived from an EMBL/GenBank/DDBJ whole genome shotgun (WGS) entry which is preliminary data.</text>
</comment>